<dbReference type="PANTHER" id="PTHR48007">
    <property type="entry name" value="LEUCINE-RICH REPEAT RECEPTOR-LIKE PROTEIN KINASE PXC1"/>
    <property type="match status" value="1"/>
</dbReference>
<feature type="domain" description="Leucine-rich repeat-containing N-terminal plant-type" evidence="11">
    <location>
        <begin position="112"/>
        <end position="151"/>
    </location>
</feature>
<dbReference type="EMBL" id="CACSLK010030184">
    <property type="protein sequence ID" value="CAA0837208.1"/>
    <property type="molecule type" value="Genomic_DNA"/>
</dbReference>
<dbReference type="Pfam" id="PF08263">
    <property type="entry name" value="LRRNT_2"/>
    <property type="match status" value="1"/>
</dbReference>
<dbReference type="InterPro" id="IPR001611">
    <property type="entry name" value="Leu-rich_rpt"/>
</dbReference>
<accession>A0A9N7RMN3</accession>
<dbReference type="Gene3D" id="3.80.10.10">
    <property type="entry name" value="Ribonuclease Inhibitor"/>
    <property type="match status" value="1"/>
</dbReference>
<evidence type="ECO:0000259" key="11">
    <source>
        <dbReference type="Pfam" id="PF08263"/>
    </source>
</evidence>
<dbReference type="OrthoDB" id="1055097at2759"/>
<evidence type="ECO:0000256" key="7">
    <source>
        <dbReference type="ARBA" id="ARBA00023136"/>
    </source>
</evidence>
<name>A0A9N7RMN3_STRHE</name>
<keyword evidence="8" id="KW-0675">Receptor</keyword>
<evidence type="ECO:0000256" key="4">
    <source>
        <dbReference type="ARBA" id="ARBA00022729"/>
    </source>
</evidence>
<dbReference type="FunFam" id="3.80.10.10:FF:000062">
    <property type="entry name" value="protein STRUBBELIG-RECEPTOR FAMILY 3"/>
    <property type="match status" value="1"/>
</dbReference>
<dbReference type="AlphaFoldDB" id="A0A9N7RMN3"/>
<evidence type="ECO:0000256" key="6">
    <source>
        <dbReference type="ARBA" id="ARBA00022989"/>
    </source>
</evidence>
<evidence type="ECO:0000313" key="12">
    <source>
        <dbReference type="EMBL" id="CAA0837208.1"/>
    </source>
</evidence>
<dbReference type="Proteomes" id="UP001153555">
    <property type="component" value="Unassembled WGS sequence"/>
</dbReference>
<dbReference type="Pfam" id="PF13855">
    <property type="entry name" value="LRR_8"/>
    <property type="match status" value="1"/>
</dbReference>
<evidence type="ECO:0000313" key="13">
    <source>
        <dbReference type="Proteomes" id="UP001153555"/>
    </source>
</evidence>
<proteinExistence type="predicted"/>
<gene>
    <name evidence="12" type="ORF">SHERM_04206</name>
</gene>
<dbReference type="InterPro" id="IPR011009">
    <property type="entry name" value="Kinase-like_dom_sf"/>
</dbReference>
<evidence type="ECO:0000256" key="9">
    <source>
        <dbReference type="SAM" id="MobiDB-lite"/>
    </source>
</evidence>
<evidence type="ECO:0000256" key="3">
    <source>
        <dbReference type="ARBA" id="ARBA00022692"/>
    </source>
</evidence>
<protein>
    <submittedName>
        <fullName evidence="12">Protein STRUBBELIG-RECEPTOR FAMILY 8</fullName>
    </submittedName>
</protein>
<keyword evidence="7 10" id="KW-0472">Membrane</keyword>
<reference evidence="12" key="1">
    <citation type="submission" date="2019-12" db="EMBL/GenBank/DDBJ databases">
        <authorList>
            <person name="Scholes J."/>
        </authorList>
    </citation>
    <scope>NUCLEOTIDE SEQUENCE</scope>
</reference>
<feature type="compositionally biased region" description="Pro residues" evidence="9">
    <location>
        <begin position="337"/>
        <end position="350"/>
    </location>
</feature>
<dbReference type="SUPFAM" id="SSF56112">
    <property type="entry name" value="Protein kinase-like (PK-like)"/>
    <property type="match status" value="1"/>
</dbReference>
<feature type="region of interest" description="Disordered" evidence="9">
    <location>
        <begin position="337"/>
        <end position="376"/>
    </location>
</feature>
<dbReference type="Gene3D" id="3.30.200.20">
    <property type="entry name" value="Phosphorylase Kinase, domain 1"/>
    <property type="match status" value="1"/>
</dbReference>
<keyword evidence="3 10" id="KW-0812">Transmembrane</keyword>
<organism evidence="12 13">
    <name type="scientific">Striga hermonthica</name>
    <name type="common">Purple witchweed</name>
    <name type="synonym">Buchnera hermonthica</name>
    <dbReference type="NCBI Taxonomy" id="68872"/>
    <lineage>
        <taxon>Eukaryota</taxon>
        <taxon>Viridiplantae</taxon>
        <taxon>Streptophyta</taxon>
        <taxon>Embryophyta</taxon>
        <taxon>Tracheophyta</taxon>
        <taxon>Spermatophyta</taxon>
        <taxon>Magnoliopsida</taxon>
        <taxon>eudicotyledons</taxon>
        <taxon>Gunneridae</taxon>
        <taxon>Pentapetalae</taxon>
        <taxon>asterids</taxon>
        <taxon>lamiids</taxon>
        <taxon>Lamiales</taxon>
        <taxon>Orobanchaceae</taxon>
        <taxon>Buchnereae</taxon>
        <taxon>Striga</taxon>
    </lineage>
</organism>
<dbReference type="PANTHER" id="PTHR48007:SF34">
    <property type="entry name" value="PROTEIN STRUBBELIG-RECEPTOR FAMILY 8 ISOFORM X1"/>
    <property type="match status" value="1"/>
</dbReference>
<dbReference type="InterPro" id="IPR013210">
    <property type="entry name" value="LRR_N_plant-typ"/>
</dbReference>
<comment type="subcellular location">
    <subcellularLocation>
        <location evidence="1">Membrane</location>
    </subcellularLocation>
</comment>
<dbReference type="InterPro" id="IPR032675">
    <property type="entry name" value="LRR_dom_sf"/>
</dbReference>
<keyword evidence="2" id="KW-0433">Leucine-rich repeat</keyword>
<feature type="region of interest" description="Disordered" evidence="9">
    <location>
        <begin position="432"/>
        <end position="475"/>
    </location>
</feature>
<dbReference type="GO" id="GO:0016020">
    <property type="term" value="C:membrane"/>
    <property type="evidence" value="ECO:0007669"/>
    <property type="project" value="UniProtKB-SubCell"/>
</dbReference>
<dbReference type="InterPro" id="IPR046959">
    <property type="entry name" value="PRK1-6/SRF4-like"/>
</dbReference>
<evidence type="ECO:0000256" key="5">
    <source>
        <dbReference type="ARBA" id="ARBA00022737"/>
    </source>
</evidence>
<dbReference type="SUPFAM" id="SSF52058">
    <property type="entry name" value="L domain-like"/>
    <property type="match status" value="1"/>
</dbReference>
<keyword evidence="4" id="KW-0732">Signal</keyword>
<keyword evidence="5" id="KW-0677">Repeat</keyword>
<evidence type="ECO:0000256" key="10">
    <source>
        <dbReference type="SAM" id="Phobius"/>
    </source>
</evidence>
<evidence type="ECO:0000256" key="2">
    <source>
        <dbReference type="ARBA" id="ARBA00022614"/>
    </source>
</evidence>
<sequence>MAGARRCLLAGDETAERSSVEKSDLGLAIVSLYEREGGDDGLWKKKMMERTRSLEANKGSFTGPAKAQRHPPCISAMEGRAAAGSSLLLAVLAMIAVVIVGLWAAVDASTDPNDVQGLQVLYSSLNSPPQLTGWKSTSGDPCGESWRGITCQGSSVVSIVIDGHVSLHSSFLMNSWFHLFFTFIFWCCRDLSNNNIYDSIPYQLPPKLTSLNVAGNNLSGNIPYSLSNMNALSYLNISRNMLSQSVGDMFSSHSALATLDISFNNFAGDLPPSFMSLTNLSTLLVQNNQLTGSLNGLVGLPLTTLNVANNHFSGWIPQELVSIPNFIYNGNGFSNGPAPPPPPYTAPPPGRSRNNGTQSPPLGHSPNTDIPSYTHSEHKNGLTAGAIVGIAIGCGVGVILLLLLLVFCLRKGNKKEVVARLSTGIQPASVGNVSTGMQEHRSKPSSNASDVKPPPAESVTVERLQGKSGSLRRAKPPLTATSYTVAALQTATNSFSQENLVGEGSLGRVYRAEFPNGKASKYRGPGRVLCEHGQRLLVHDYVGNASLHDMLHFADERSRMMTWNVRVRVALGTARALE</sequence>
<feature type="transmembrane region" description="Helical" evidence="10">
    <location>
        <begin position="382"/>
        <end position="407"/>
    </location>
</feature>
<evidence type="ECO:0000256" key="8">
    <source>
        <dbReference type="ARBA" id="ARBA00023170"/>
    </source>
</evidence>
<evidence type="ECO:0000256" key="1">
    <source>
        <dbReference type="ARBA" id="ARBA00004370"/>
    </source>
</evidence>
<feature type="transmembrane region" description="Helical" evidence="10">
    <location>
        <begin position="87"/>
        <end position="106"/>
    </location>
</feature>
<feature type="compositionally biased region" description="Polar residues" evidence="9">
    <location>
        <begin position="352"/>
        <end position="374"/>
    </location>
</feature>
<keyword evidence="6 10" id="KW-1133">Transmembrane helix</keyword>
<keyword evidence="13" id="KW-1185">Reference proteome</keyword>
<comment type="caution">
    <text evidence="12">The sequence shown here is derived from an EMBL/GenBank/DDBJ whole genome shotgun (WGS) entry which is preliminary data.</text>
</comment>
<dbReference type="Pfam" id="PF00560">
    <property type="entry name" value="LRR_1"/>
    <property type="match status" value="1"/>
</dbReference>